<evidence type="ECO:0000313" key="2">
    <source>
        <dbReference type="EMBL" id="CAF3870655.1"/>
    </source>
</evidence>
<proteinExistence type="predicted"/>
<evidence type="ECO:0000313" key="3">
    <source>
        <dbReference type="Proteomes" id="UP000663823"/>
    </source>
</evidence>
<organism evidence="2 3">
    <name type="scientific">Rotaria sordida</name>
    <dbReference type="NCBI Taxonomy" id="392033"/>
    <lineage>
        <taxon>Eukaryota</taxon>
        <taxon>Metazoa</taxon>
        <taxon>Spiralia</taxon>
        <taxon>Gnathifera</taxon>
        <taxon>Rotifera</taxon>
        <taxon>Eurotatoria</taxon>
        <taxon>Bdelloidea</taxon>
        <taxon>Philodinida</taxon>
        <taxon>Philodinidae</taxon>
        <taxon>Rotaria</taxon>
    </lineage>
</organism>
<comment type="caution">
    <text evidence="2">The sequence shown here is derived from an EMBL/GenBank/DDBJ whole genome shotgun (WGS) entry which is preliminary data.</text>
</comment>
<dbReference type="EMBL" id="CAJOAX010003743">
    <property type="protein sequence ID" value="CAF3870655.1"/>
    <property type="molecule type" value="Genomic_DNA"/>
</dbReference>
<gene>
    <name evidence="2" type="ORF">OTI717_LOCUS22206</name>
</gene>
<accession>A0A819FP27</accession>
<sequence length="2295" mass="253388">MEKSPFELTFNYNDKQIINQNFTITTELYHDIHLPINCKNNQYRLCLVELSLQIQSDIMSINFWCQPPAFSFENFNQFSRFHTCILPMVNATEQPSITMIINSYDKGKLIPLATANFTNSPQYNVEKKSKTPIFIFNNENITKETLLSRNVRYLMTENDDAIESELDEPDCIMETTNQTNGISNQDDPLSKDDEPDETAAPVDFASDIIPEDDRSQPIGEYDDSLAVNCTAGGPIYGHPNIEWIRVANASYFTIDQRINRNADPDSDGIDFPKMDTYILQIRMIPYIFLQYVSVPSSNVILLYVVVHYDSGRRHNAYQSKVEQSPVVENFLAKEPTRFFEVYLNATDDGLPPSDVTLDIGYCIAPKHKHPIIVDSDSSFDSFTGTIDVDTYANIPDNSGSISPYTINKPSISTDTLVPSQNLLDTVDVNINVGSDGNVGQELVNNDRGPMIMDNTGPITQSVIIDGGRIPSINYEAQKPTDVRIPSDALVGTVDVSVSSSDSGYIPSETHGAAESSPSLQILSQPSALQVVDTGDRSPAITNQNELNDMQVKSPALIGTVQMSILDGVASKPYSSDTVPLPSLGYNNLPSMTPSQVPAHYSCYNNLQIVGNINIQNIFHLNNLQQTTISDIINSQSQSSGYSFPSFHYPYHTIVINLRINIYVHTLTLGPQSNVQRYGLRLYNPLRNVDDTYYSSKLPEFNNQPTIVGIPLAKVAIRLYLNLYTTNDGRPPSNIKIMINACFDLSSMNSISSPMIGGQYFRSPSISQIPTVSQQQSYIQSYSAPAMSVSAIPSQNILDVSDSSFSQNNNAPGLMIATDPIDTGRIRSEPFIANIDVNVEIDESSVPSMNMRNPDFPQQIVPSAIPHYQSPMLQSQSLEFNNLPSMTPSQVPAHYSCYNNLQIVGNINIQNIFHLNSLQQSTISDIINSQSQSSGYSFPSFHYPYHTIVINLRVNIYVHTLTLGSQSNVQRYGLRLYNPLRNVDDTYYSSKLPEFNNQPTIVGIPLAKVAIRLYLNLYTTNDGRPPSNIKIMINACFDLSSMNSISSPMIGGQYFRSPSISQIPTVSQQQQPYYQSPFSPGMSMPTMNVAQPSNIDGTVDVSIIDPSASTDNRIPSSPLIGTIDINEIIGRQPGSFGSMPSPNKPVPFSRTPGQCFDQILIIGGSHITMIRSRNPTHQIVGPEINFGGTGYTFSSPSDTYEFEIHFAQPFTMKYVFIPYSANVESFKVEASHAGMLGVFTSTNTKDGLVVDGFPTMLVSMLVITIIHTTDGYLPSHITLNIGVCNPIYSPSNEGNETPEMIDCTPQLRLLGNPKQVTRVDIKTPTIHIKPNNLINPNQDGMDFPTTEEYIIDIVLSKTMSMDSITLNPLSNVDSFKIQCHNSHGYYLEIKSIIGWKTINGLANTQANLIRIILLGTEDGNPPNHISIKIAACIPTGLPKIMRSPFKHELITKRRKPSKYNINRFNIPEDQLTMTYTEQQIPISEELFQPDIVQSPTSVELTANVDVQPIQDSAMGTLSSPILEQPPTSIAYLPLINSQSQFIQNQIPERNTQAQTDIVVETIRQPIIQTQSSPVIMLTPIFTASNVNQPLQSQQFIEKPLPSPALPLSPPNLQAQESILVLGKTQPSISLPPHLTRSPSGYTCSHNYQITTNVHINNIYTLCGCSQSSLMDSTSSNSLFNNNGYSFSSHHYPFQTIVISLKFTGYVQSLSLGSKSNVQKYGLRVFNPLRNVDDTYYSSIDPNTGQPTISNIHIAKVAIRLYINLYTTNDGRPPRNIQFNFNICFDLRSSSNGDRKFVMIEEPVISSSILMPERIEYIPQQQIVVQPMVEGSDTSQIQTPIVEQPQQPMVPPISTQIIIEAPSPTILTKPSNIMIQSTLKPNVQILPSPIIPASLIVQISPSPTIIGTRIFDQSSSSDAEIPVVIEQQQPIVSSQVPSAVIETIFSPIQLVPQEIVRIQPSPAMHAPIVDTSASISIIEQPSVANIRRPVPLLQQQQQQQQQPMVAPPAPTAVISNIFSPIQSIPQAIVLTQPSPIIDASIVNVSATIQFIEKPIIYQPSPIEIPQTNIIQQPIPAISSSMSSPVIIRTIFSEIQSPPEETVLRLPSPEIDTPIGQSSATILTIDKPVVYQPSSINIAQGQQILSPTLPPTIVEPIYSPRIPAPAYDTLSSPHITGQMTVQVIEHTYSSRIIPSPSSAVSSSYAQPIEQQPVFERTLPSGMIPSISIEIQAPRIHMIPSPIIPPPIIETDATMVPSSIPSSRRSTEMCSCQCPISGLVPIVYNNRQQSCTIGTIRKR</sequence>
<evidence type="ECO:0000256" key="1">
    <source>
        <dbReference type="SAM" id="MobiDB-lite"/>
    </source>
</evidence>
<reference evidence="2" key="1">
    <citation type="submission" date="2021-02" db="EMBL/GenBank/DDBJ databases">
        <authorList>
            <person name="Nowell W R."/>
        </authorList>
    </citation>
    <scope>NUCLEOTIDE SEQUENCE</scope>
</reference>
<dbReference type="Proteomes" id="UP000663823">
    <property type="component" value="Unassembled WGS sequence"/>
</dbReference>
<feature type="region of interest" description="Disordered" evidence="1">
    <location>
        <begin position="176"/>
        <end position="203"/>
    </location>
</feature>
<protein>
    <submittedName>
        <fullName evidence="2">Uncharacterized protein</fullName>
    </submittedName>
</protein>
<name>A0A819FP27_9BILA</name>
<feature type="compositionally biased region" description="Polar residues" evidence="1">
    <location>
        <begin position="176"/>
        <end position="187"/>
    </location>
</feature>